<dbReference type="Proteomes" id="UP000007360">
    <property type="component" value="Unassembled WGS sequence"/>
</dbReference>
<keyword evidence="3" id="KW-1185">Reference proteome</keyword>
<dbReference type="Pfam" id="PF12838">
    <property type="entry name" value="Fer4_7"/>
    <property type="match status" value="1"/>
</dbReference>
<protein>
    <submittedName>
        <fullName evidence="2">4Fe-4S ferredoxin</fullName>
    </submittedName>
</protein>
<evidence type="ECO:0000259" key="1">
    <source>
        <dbReference type="PROSITE" id="PS51379"/>
    </source>
</evidence>
<dbReference type="EMBL" id="AMPO01000004">
    <property type="protein sequence ID" value="EKF86052.1"/>
    <property type="molecule type" value="Genomic_DNA"/>
</dbReference>
<dbReference type="PROSITE" id="PS51379">
    <property type="entry name" value="4FE4S_FER_2"/>
    <property type="match status" value="1"/>
</dbReference>
<dbReference type="InterPro" id="IPR017896">
    <property type="entry name" value="4Fe4S_Fe-S-bd"/>
</dbReference>
<evidence type="ECO:0000313" key="2">
    <source>
        <dbReference type="EMBL" id="EKF86052.1"/>
    </source>
</evidence>
<comment type="caution">
    <text evidence="2">The sequence shown here is derived from an EMBL/GenBank/DDBJ whole genome shotgun (WGS) entry which is preliminary data.</text>
</comment>
<dbReference type="PATRIC" id="fig|1204725.3.peg.1241"/>
<accession>K2R4A9</accession>
<organism evidence="2 3">
    <name type="scientific">Methanobacterium formicicum (strain DSM 3637 / PP1)</name>
    <dbReference type="NCBI Taxonomy" id="1204725"/>
    <lineage>
        <taxon>Archaea</taxon>
        <taxon>Methanobacteriati</taxon>
        <taxon>Methanobacteriota</taxon>
        <taxon>Methanomada group</taxon>
        <taxon>Methanobacteria</taxon>
        <taxon>Methanobacteriales</taxon>
        <taxon>Methanobacteriaceae</taxon>
        <taxon>Methanobacterium</taxon>
    </lineage>
</organism>
<name>K2R4A9_METFP</name>
<dbReference type="PANTHER" id="PTHR42827:SF1">
    <property type="entry name" value="IRON-SULFUR CLUSTER-BINDING PROTEIN"/>
    <property type="match status" value="1"/>
</dbReference>
<dbReference type="AlphaFoldDB" id="K2R4A9"/>
<sequence length="301" mass="34516">MQNFYFTRTNILNKGVKMKSKTSTVLKKELLDKCKDLGISMVGFAPVKRWENPPEELPQHFSNWIPREFWPQSIYPEARTVVVIGLPVQLPIVETAPSIYYHELYETVNILLDEKAYEISNFLTLKGYPSIFIPRDGYGDIEVLLEKPLAFFSHKHAAFLAGLGSFGLNNVLLTPEFGPRVRFTSILTTLKLEGSKISGDDLCTRCLSCAQNCPVNAIKSEYETGNDFPPLINKMRCATRSRKLRKEYRSPCGICIKVCPVGEDRKVFNRNETSMYNHKEGFEEYHQAWEHVRRYGSKKTS</sequence>
<reference evidence="2 3" key="1">
    <citation type="journal article" date="2012" name="J. Bacteriol.">
        <title>Draft genome sequence of Methanobacterium formicicum DSM 3637, an archaebacterium isolated from the methane producer amoeba Pelomyxa palustris.</title>
        <authorList>
            <person name="Gutierrez G."/>
        </authorList>
    </citation>
    <scope>NUCLEOTIDE SEQUENCE [LARGE SCALE GENOMIC DNA]</scope>
    <source>
        <strain evidence="3">DSM 3637 / PP1</strain>
    </source>
</reference>
<proteinExistence type="predicted"/>
<dbReference type="GO" id="GO:0016491">
    <property type="term" value="F:oxidoreductase activity"/>
    <property type="evidence" value="ECO:0007669"/>
    <property type="project" value="UniProtKB-ARBA"/>
</dbReference>
<feature type="domain" description="4Fe-4S ferredoxin-type" evidence="1">
    <location>
        <begin position="193"/>
        <end position="223"/>
    </location>
</feature>
<gene>
    <name evidence="2" type="ORF">A994_06181</name>
</gene>
<dbReference type="InterPro" id="IPR017900">
    <property type="entry name" value="4Fe4S_Fe_S_CS"/>
</dbReference>
<dbReference type="SUPFAM" id="SSF54862">
    <property type="entry name" value="4Fe-4S ferredoxins"/>
    <property type="match status" value="1"/>
</dbReference>
<dbReference type="PANTHER" id="PTHR42827">
    <property type="entry name" value="IRON-SULFUR CLUSTER-BINDING PROTEIN-RELATED"/>
    <property type="match status" value="1"/>
</dbReference>
<dbReference type="Gene3D" id="3.30.70.20">
    <property type="match status" value="1"/>
</dbReference>
<evidence type="ECO:0000313" key="3">
    <source>
        <dbReference type="Proteomes" id="UP000007360"/>
    </source>
</evidence>
<dbReference type="PROSITE" id="PS00198">
    <property type="entry name" value="4FE4S_FER_1"/>
    <property type="match status" value="1"/>
</dbReference>